<evidence type="ECO:0000313" key="1">
    <source>
        <dbReference type="EMBL" id="QHI70940.1"/>
    </source>
</evidence>
<reference evidence="1 2" key="1">
    <citation type="submission" date="2020-01" db="EMBL/GenBank/DDBJ databases">
        <title>Ponticoccus aerotolerans gen. nov., sp. nov., an anaerobic bacterium and proposal of Ponticoccusceae fam. nov., Ponticoccusles ord. nov. and Ponticoccuse classis nov. in the phylum Kiritimatiellaeota.</title>
        <authorList>
            <person name="Zhou L.Y."/>
            <person name="Du Z.J."/>
        </authorList>
    </citation>
    <scope>NUCLEOTIDE SEQUENCE [LARGE SCALE GENOMIC DNA]</scope>
    <source>
        <strain evidence="1 2">S-5007</strain>
    </source>
</reference>
<dbReference type="Gene3D" id="3.20.20.80">
    <property type="entry name" value="Glycosidases"/>
    <property type="match status" value="1"/>
</dbReference>
<name>A0A6P1M8K9_9BACT</name>
<keyword evidence="2" id="KW-1185">Reference proteome</keyword>
<dbReference type="KEGG" id="taer:GT409_11650"/>
<proteinExistence type="predicted"/>
<organism evidence="1 2">
    <name type="scientific">Tichowtungia aerotolerans</name>
    <dbReference type="NCBI Taxonomy" id="2697043"/>
    <lineage>
        <taxon>Bacteria</taxon>
        <taxon>Pseudomonadati</taxon>
        <taxon>Kiritimatiellota</taxon>
        <taxon>Tichowtungiia</taxon>
        <taxon>Tichowtungiales</taxon>
        <taxon>Tichowtungiaceae</taxon>
        <taxon>Tichowtungia</taxon>
    </lineage>
</organism>
<accession>A0A6P1M8K9</accession>
<dbReference type="Proteomes" id="UP000464954">
    <property type="component" value="Chromosome"/>
</dbReference>
<evidence type="ECO:0000313" key="2">
    <source>
        <dbReference type="Proteomes" id="UP000464954"/>
    </source>
</evidence>
<protein>
    <submittedName>
        <fullName evidence="1">Uncharacterized protein</fullName>
    </submittedName>
</protein>
<gene>
    <name evidence="1" type="ORF">GT409_11650</name>
</gene>
<dbReference type="EMBL" id="CP047593">
    <property type="protein sequence ID" value="QHI70940.1"/>
    <property type="molecule type" value="Genomic_DNA"/>
</dbReference>
<dbReference type="AlphaFoldDB" id="A0A6P1M8K9"/>
<sequence length="516" mass="59943">MVFANPWPATDSLGRKLPTHEEVGAPRKDRYVAMFYFLWQYQHSKTGPHDITKILAEHPEARQDADHPAWGPPGHYHHFSEPLFGYYRSTDEWVYRKHAEMLADADIDVIVFDCSNNFTYKESYMALCRAFDQAQRDGVDVPKIAFLCRFGPNWPGEVVEIYNDLYGPGLYENLWFHWKGKPLIMAYPENVPDEIQDFFTFRAPMPTYFDGPSRPDHWSWAQVCPQHSFGGTKRHPEQMAVAVAQNAVAGKLSALSHPDAQGRSFHKGKDDTRPDAYQYGFNFEEQWDYALEKDPELIFVTGWNEWVAMRLNAFNGYEAPVVFVDLFDVEHSRDIEPMKGGYGDLYYYQLVSNVRKFKGMEAPDTSGTYSDYRGDTMHRDHPGWGDKLHYIDQQGRNDIIKTAVMHDSEFVRFRVETAAPLTPPEGDSWMLLLIDTDRSRKTGWEGYDLTVDFRSSNYWKLEDNTLELAIEREKFGDTLDFEFKWVDNLNRLGDIMDFYTCGDTAPGGRFNYRFCE</sequence>